<reference evidence="3 4" key="1">
    <citation type="submission" date="2015-04" db="EMBL/GenBank/DDBJ databases">
        <title>Lasius niger genome sequencing.</title>
        <authorList>
            <person name="Konorov E.A."/>
            <person name="Nikitin M.A."/>
            <person name="Kirill M.V."/>
            <person name="Chang P."/>
        </authorList>
    </citation>
    <scope>NUCLEOTIDE SEQUENCE [LARGE SCALE GENOMIC DNA]</scope>
    <source>
        <tissue evidence="3">Whole</tissue>
    </source>
</reference>
<accession>A0A0J7N0X4</accession>
<comment type="caution">
    <text evidence="3">The sequence shown here is derived from an EMBL/GenBank/DDBJ whole genome shotgun (WGS) entry which is preliminary data.</text>
</comment>
<dbReference type="EMBL" id="LBMM01012293">
    <property type="protein sequence ID" value="KMQ86295.1"/>
    <property type="molecule type" value="Genomic_DNA"/>
</dbReference>
<name>A0A0J7N0X4_LASNI</name>
<evidence type="ECO:0000313" key="3">
    <source>
        <dbReference type="EMBL" id="KMQ86295.1"/>
    </source>
</evidence>
<dbReference type="Pfam" id="PF17921">
    <property type="entry name" value="Integrase_H2C2"/>
    <property type="match status" value="1"/>
</dbReference>
<dbReference type="InterPro" id="IPR041588">
    <property type="entry name" value="Integrase_H2C2"/>
</dbReference>
<dbReference type="PANTHER" id="PTHR37984:SF5">
    <property type="entry name" value="PROTEIN NYNRIN-LIKE"/>
    <property type="match status" value="1"/>
</dbReference>
<dbReference type="EC" id="2.7.7.49" evidence="1"/>
<keyword evidence="3" id="KW-0695">RNA-directed DNA polymerase</keyword>
<evidence type="ECO:0000313" key="4">
    <source>
        <dbReference type="Proteomes" id="UP000036403"/>
    </source>
</evidence>
<feature type="domain" description="Integrase zinc-binding" evidence="2">
    <location>
        <begin position="102"/>
        <end position="155"/>
    </location>
</feature>
<dbReference type="Proteomes" id="UP000036403">
    <property type="component" value="Unassembled WGS sequence"/>
</dbReference>
<protein>
    <recommendedName>
        <fullName evidence="1">RNA-directed DNA polymerase</fullName>
        <ecNumber evidence="1">2.7.7.49</ecNumber>
    </recommendedName>
</protein>
<gene>
    <name evidence="3" type="ORF">RF55_14745</name>
</gene>
<sequence length="165" mass="19287">MQEIRQDRSDPDMEEVVASLQEIDTELQQLVQESAQILPDKARLQLQRETYRDGILAEVVDRLQNNRLKSDSTDKAMIPFYRCRDHLSVVDKTLVLDDKIVIPHSLRLGVLQKLHIAHPGMRRMVQLGRRYFYWPNMHDDIEKFVKSCDHCAQSASKLIMEPLHP</sequence>
<proteinExistence type="predicted"/>
<dbReference type="InterPro" id="IPR050951">
    <property type="entry name" value="Retrovirus_Pol_polyprotein"/>
</dbReference>
<dbReference type="PaxDb" id="67767-A0A0J7N0X4"/>
<keyword evidence="3" id="KW-0548">Nucleotidyltransferase</keyword>
<dbReference type="PANTHER" id="PTHR37984">
    <property type="entry name" value="PROTEIN CBG26694"/>
    <property type="match status" value="1"/>
</dbReference>
<keyword evidence="3" id="KW-0808">Transferase</keyword>
<evidence type="ECO:0000256" key="1">
    <source>
        <dbReference type="ARBA" id="ARBA00012493"/>
    </source>
</evidence>
<dbReference type="OrthoDB" id="2286242at2759"/>
<dbReference type="FunFam" id="1.10.340.70:FF:000003">
    <property type="entry name" value="Protein CBG25708"/>
    <property type="match status" value="1"/>
</dbReference>
<organism evidence="3 4">
    <name type="scientific">Lasius niger</name>
    <name type="common">Black garden ant</name>
    <dbReference type="NCBI Taxonomy" id="67767"/>
    <lineage>
        <taxon>Eukaryota</taxon>
        <taxon>Metazoa</taxon>
        <taxon>Ecdysozoa</taxon>
        <taxon>Arthropoda</taxon>
        <taxon>Hexapoda</taxon>
        <taxon>Insecta</taxon>
        <taxon>Pterygota</taxon>
        <taxon>Neoptera</taxon>
        <taxon>Endopterygota</taxon>
        <taxon>Hymenoptera</taxon>
        <taxon>Apocrita</taxon>
        <taxon>Aculeata</taxon>
        <taxon>Formicoidea</taxon>
        <taxon>Formicidae</taxon>
        <taxon>Formicinae</taxon>
        <taxon>Lasius</taxon>
        <taxon>Lasius</taxon>
    </lineage>
</organism>
<dbReference type="AlphaFoldDB" id="A0A0J7N0X4"/>
<dbReference type="STRING" id="67767.A0A0J7N0X4"/>
<keyword evidence="4" id="KW-1185">Reference proteome</keyword>
<dbReference type="Gene3D" id="1.10.340.70">
    <property type="match status" value="1"/>
</dbReference>
<evidence type="ECO:0000259" key="2">
    <source>
        <dbReference type="Pfam" id="PF17921"/>
    </source>
</evidence>
<dbReference type="GO" id="GO:0003964">
    <property type="term" value="F:RNA-directed DNA polymerase activity"/>
    <property type="evidence" value="ECO:0007669"/>
    <property type="project" value="UniProtKB-KW"/>
</dbReference>